<dbReference type="AlphaFoldDB" id="A0A914YB65"/>
<evidence type="ECO:0000313" key="2">
    <source>
        <dbReference type="WBParaSite" id="PSU_v2.g17452.t1"/>
    </source>
</evidence>
<sequence length="76" mass="8762">MDVSLYTLKQDVIEHFMLQNVNNVPVFYLDGDSIIEKLDGIGGDLLGEREVGDISYPHQHDDNFPLSEFFKMMKIE</sequence>
<dbReference type="WBParaSite" id="PSU_v2.g17452.t1">
    <property type="protein sequence ID" value="PSU_v2.g17452.t1"/>
    <property type="gene ID" value="PSU_v2.g17452"/>
</dbReference>
<dbReference type="Proteomes" id="UP000887577">
    <property type="component" value="Unplaced"/>
</dbReference>
<reference evidence="2" key="1">
    <citation type="submission" date="2022-11" db="UniProtKB">
        <authorList>
            <consortium name="WormBaseParasite"/>
        </authorList>
    </citation>
    <scope>IDENTIFICATION</scope>
</reference>
<organism evidence="1 2">
    <name type="scientific">Panagrolaimus superbus</name>
    <dbReference type="NCBI Taxonomy" id="310955"/>
    <lineage>
        <taxon>Eukaryota</taxon>
        <taxon>Metazoa</taxon>
        <taxon>Ecdysozoa</taxon>
        <taxon>Nematoda</taxon>
        <taxon>Chromadorea</taxon>
        <taxon>Rhabditida</taxon>
        <taxon>Tylenchina</taxon>
        <taxon>Panagrolaimomorpha</taxon>
        <taxon>Panagrolaimoidea</taxon>
        <taxon>Panagrolaimidae</taxon>
        <taxon>Panagrolaimus</taxon>
    </lineage>
</organism>
<proteinExistence type="predicted"/>
<accession>A0A914YB65</accession>
<name>A0A914YB65_9BILA</name>
<evidence type="ECO:0000313" key="1">
    <source>
        <dbReference type="Proteomes" id="UP000887577"/>
    </source>
</evidence>
<protein>
    <submittedName>
        <fullName evidence="2">Uncharacterized protein</fullName>
    </submittedName>
</protein>
<keyword evidence="1" id="KW-1185">Reference proteome</keyword>